<proteinExistence type="inferred from homology"/>
<evidence type="ECO:0000256" key="1">
    <source>
        <dbReference type="ARBA" id="ARBA00004141"/>
    </source>
</evidence>
<evidence type="ECO:0000256" key="3">
    <source>
        <dbReference type="ARBA" id="ARBA00022692"/>
    </source>
</evidence>
<evidence type="ECO:0000256" key="6">
    <source>
        <dbReference type="SAM" id="MobiDB-lite"/>
    </source>
</evidence>
<protein>
    <recommendedName>
        <fullName evidence="10">Peptide transporter PTR2</fullName>
    </recommendedName>
</protein>
<feature type="region of interest" description="Disordered" evidence="6">
    <location>
        <begin position="577"/>
        <end position="608"/>
    </location>
</feature>
<feature type="transmembrane region" description="Helical" evidence="7">
    <location>
        <begin position="403"/>
        <end position="420"/>
    </location>
</feature>
<feature type="transmembrane region" description="Helical" evidence="7">
    <location>
        <begin position="244"/>
        <end position="263"/>
    </location>
</feature>
<reference evidence="9" key="1">
    <citation type="journal article" date="2014" name="Microb. Cell Fact.">
        <title>Exploiting Issatchenkia orientalis SD108 for succinic acid production.</title>
        <authorList>
            <person name="Xiao H."/>
            <person name="Shao Z."/>
            <person name="Jiang Y."/>
            <person name="Dole S."/>
            <person name="Zhao H."/>
        </authorList>
    </citation>
    <scope>NUCLEOTIDE SEQUENCE [LARGE SCALE GENOMIC DNA]</scope>
    <source>
        <strain evidence="9">SD108</strain>
    </source>
</reference>
<evidence type="ECO:0000313" key="8">
    <source>
        <dbReference type="EMBL" id="KGK40688.1"/>
    </source>
</evidence>
<keyword evidence="4 7" id="KW-1133">Transmembrane helix</keyword>
<feature type="transmembrane region" description="Helical" evidence="7">
    <location>
        <begin position="363"/>
        <end position="383"/>
    </location>
</feature>
<evidence type="ECO:0000256" key="5">
    <source>
        <dbReference type="ARBA" id="ARBA00023136"/>
    </source>
</evidence>
<dbReference type="PANTHER" id="PTHR11654">
    <property type="entry name" value="OLIGOPEPTIDE TRANSPORTER-RELATED"/>
    <property type="match status" value="1"/>
</dbReference>
<comment type="caution">
    <text evidence="8">The sequence shown here is derived from an EMBL/GenBank/DDBJ whole genome shotgun (WGS) entry which is preliminary data.</text>
</comment>
<feature type="transmembrane region" description="Helical" evidence="7">
    <location>
        <begin position="269"/>
        <end position="289"/>
    </location>
</feature>
<feature type="transmembrane region" description="Helical" evidence="7">
    <location>
        <begin position="184"/>
        <end position="202"/>
    </location>
</feature>
<evidence type="ECO:0000313" key="9">
    <source>
        <dbReference type="Proteomes" id="UP000029867"/>
    </source>
</evidence>
<feature type="transmembrane region" description="Helical" evidence="7">
    <location>
        <begin position="482"/>
        <end position="502"/>
    </location>
</feature>
<evidence type="ECO:0008006" key="10">
    <source>
        <dbReference type="Google" id="ProtNLM"/>
    </source>
</evidence>
<dbReference type="AlphaFoldDB" id="A0A099P6K0"/>
<dbReference type="Gene3D" id="1.20.1250.20">
    <property type="entry name" value="MFS general substrate transporter like domains"/>
    <property type="match status" value="1"/>
</dbReference>
<dbReference type="SUPFAM" id="SSF103473">
    <property type="entry name" value="MFS general substrate transporter"/>
    <property type="match status" value="1"/>
</dbReference>
<feature type="transmembrane region" description="Helical" evidence="7">
    <location>
        <begin position="545"/>
        <end position="567"/>
    </location>
</feature>
<dbReference type="eggNOG" id="KOG1237">
    <property type="taxonomic scope" value="Eukaryota"/>
</dbReference>
<evidence type="ECO:0000256" key="2">
    <source>
        <dbReference type="ARBA" id="ARBA00005982"/>
    </source>
</evidence>
<dbReference type="GO" id="GO:0022857">
    <property type="term" value="F:transmembrane transporter activity"/>
    <property type="evidence" value="ECO:0007669"/>
    <property type="project" value="InterPro"/>
</dbReference>
<evidence type="ECO:0000256" key="7">
    <source>
        <dbReference type="SAM" id="Phobius"/>
    </source>
</evidence>
<accession>A0A099P6K0</accession>
<name>A0A099P6K0_PICKU</name>
<comment type="subcellular location">
    <subcellularLocation>
        <location evidence="1">Membrane</location>
        <topology evidence="1">Multi-pass membrane protein</topology>
    </subcellularLocation>
</comment>
<feature type="transmembrane region" description="Helical" evidence="7">
    <location>
        <begin position="514"/>
        <end position="533"/>
    </location>
</feature>
<dbReference type="HOGENOM" id="CLU_004790_4_1_1"/>
<dbReference type="EMBL" id="JQFK01000001">
    <property type="protein sequence ID" value="KGK40688.1"/>
    <property type="molecule type" value="Genomic_DNA"/>
</dbReference>
<dbReference type="GO" id="GO:0016020">
    <property type="term" value="C:membrane"/>
    <property type="evidence" value="ECO:0007669"/>
    <property type="project" value="UniProtKB-SubCell"/>
</dbReference>
<dbReference type="Pfam" id="PF00854">
    <property type="entry name" value="PTR2"/>
    <property type="match status" value="1"/>
</dbReference>
<sequence>MREEKVSLEMDPEEICKEQGFDEYETLQGYEYITEYADEHNPHGLAIANTEDKFTYRNITARPTWAAMLIIIVEFAERASYYGTTGMLNNFIMRPLPLGSKTGKVMPGHIGNAGALGLGLQDANAITTLLEFLAHVVPLFGGYLADDRLGKFKTIMIGVWVGILAHFLFIIAALPPVIAKGQPALAPVIFGILTLAICTGFIKANLLPLLLEQFPYRTNVLKRTSSGEVVYIDRDSSIQRLTMFYYWSVDIGAFLSIATSYSAKRVGYWLSFLVPMIMYFFVIIAMLLIKPHLKPEIPQGSLLKKALLVVKTCLKGNFIKRLRHKQFWAYAFPSNMEARGVASEKIKWTQEEVKDYRITFTQCILFAYFVIFNIADVGLGSTLTAQAGAMSSKGIPNDFFNNFNAIVVIVTIPFLDYIFYPQLSKFKISFKRVHKVFVGFMFAAIASMVSAIIQWKVYETSPCGYYATTCDEPSPLSAWLEIINYGLCAIGECFCYTTGYEIAYTRAPDNGKSLVMAIFMFNAAISSAINEGITGALYDPNLIKPFAGVAGVGAFCAFAFLIQYWNLDETIEEEERERERLKQKQNSEMPLEVELMDLSCGSSSSKQL</sequence>
<dbReference type="Proteomes" id="UP000029867">
    <property type="component" value="Unassembled WGS sequence"/>
</dbReference>
<comment type="similarity">
    <text evidence="2">Belongs to the major facilitator superfamily. Proton-dependent oligopeptide transporter (POT/PTR) (TC 2.A.17) family.</text>
</comment>
<keyword evidence="5 7" id="KW-0472">Membrane</keyword>
<dbReference type="InterPro" id="IPR036259">
    <property type="entry name" value="MFS_trans_sf"/>
</dbReference>
<keyword evidence="3 7" id="KW-0812">Transmembrane</keyword>
<feature type="transmembrane region" description="Helical" evidence="7">
    <location>
        <begin position="157"/>
        <end position="178"/>
    </location>
</feature>
<feature type="transmembrane region" description="Helical" evidence="7">
    <location>
        <begin position="436"/>
        <end position="455"/>
    </location>
</feature>
<gene>
    <name evidence="8" type="ORF">JL09_g256</name>
</gene>
<dbReference type="VEuPathDB" id="FungiDB:C5L36_0A12890"/>
<dbReference type="InterPro" id="IPR000109">
    <property type="entry name" value="POT_fam"/>
</dbReference>
<evidence type="ECO:0000256" key="4">
    <source>
        <dbReference type="ARBA" id="ARBA00022989"/>
    </source>
</evidence>
<organism evidence="8 9">
    <name type="scientific">Pichia kudriavzevii</name>
    <name type="common">Yeast</name>
    <name type="synonym">Issatchenkia orientalis</name>
    <dbReference type="NCBI Taxonomy" id="4909"/>
    <lineage>
        <taxon>Eukaryota</taxon>
        <taxon>Fungi</taxon>
        <taxon>Dikarya</taxon>
        <taxon>Ascomycota</taxon>
        <taxon>Saccharomycotina</taxon>
        <taxon>Pichiomycetes</taxon>
        <taxon>Pichiales</taxon>
        <taxon>Pichiaceae</taxon>
        <taxon>Pichia</taxon>
    </lineage>
</organism>